<dbReference type="Pfam" id="PF01753">
    <property type="entry name" value="zf-MYND"/>
    <property type="match status" value="1"/>
</dbReference>
<feature type="region of interest" description="Disordered" evidence="5">
    <location>
        <begin position="543"/>
        <end position="604"/>
    </location>
</feature>
<dbReference type="EMBL" id="LNIX01000054">
    <property type="protein sequence ID" value="OXA37630.1"/>
    <property type="molecule type" value="Genomic_DNA"/>
</dbReference>
<evidence type="ECO:0000259" key="6">
    <source>
        <dbReference type="PROSITE" id="PS50865"/>
    </source>
</evidence>
<dbReference type="InterPro" id="IPR046341">
    <property type="entry name" value="SET_dom_sf"/>
</dbReference>
<dbReference type="SUPFAM" id="SSF144232">
    <property type="entry name" value="HIT/MYND zinc finger-like"/>
    <property type="match status" value="1"/>
</dbReference>
<accession>A0A226CXX5</accession>
<keyword evidence="2 4" id="KW-0863">Zinc-finger</keyword>
<reference evidence="7 8" key="1">
    <citation type="submission" date="2015-12" db="EMBL/GenBank/DDBJ databases">
        <title>The genome of Folsomia candida.</title>
        <authorList>
            <person name="Faddeeva A."/>
            <person name="Derks M.F."/>
            <person name="Anvar Y."/>
            <person name="Smit S."/>
            <person name="Van Straalen N."/>
            <person name="Roelofs D."/>
        </authorList>
    </citation>
    <scope>NUCLEOTIDE SEQUENCE [LARGE SCALE GENOMIC DNA]</scope>
    <source>
        <strain evidence="7 8">VU population</strain>
        <tissue evidence="7">Whole body</tissue>
    </source>
</reference>
<evidence type="ECO:0000256" key="2">
    <source>
        <dbReference type="ARBA" id="ARBA00022771"/>
    </source>
</evidence>
<dbReference type="Gene3D" id="2.170.270.10">
    <property type="entry name" value="SET domain"/>
    <property type="match status" value="1"/>
</dbReference>
<comment type="caution">
    <text evidence="7">The sequence shown here is derived from an EMBL/GenBank/DDBJ whole genome shotgun (WGS) entry which is preliminary data.</text>
</comment>
<dbReference type="PANTHER" id="PTHR46455:SF5">
    <property type="entry name" value="SET AND MYND DOMAIN CONTAINING, ARTHROPOD-SPECIFIC, MEMBER 4, ISOFORM A"/>
    <property type="match status" value="1"/>
</dbReference>
<feature type="compositionally biased region" description="Low complexity" evidence="5">
    <location>
        <begin position="192"/>
        <end position="225"/>
    </location>
</feature>
<dbReference type="AlphaFoldDB" id="A0A226CXX5"/>
<keyword evidence="3" id="KW-0862">Zinc</keyword>
<feature type="compositionally biased region" description="Basic and acidic residues" evidence="5">
    <location>
        <begin position="564"/>
        <end position="574"/>
    </location>
</feature>
<dbReference type="InterPro" id="IPR002893">
    <property type="entry name" value="Znf_MYND"/>
</dbReference>
<evidence type="ECO:0000256" key="4">
    <source>
        <dbReference type="PROSITE-ProRule" id="PRU00134"/>
    </source>
</evidence>
<dbReference type="STRING" id="158441.A0A226CXX5"/>
<dbReference type="Proteomes" id="UP000198287">
    <property type="component" value="Unassembled WGS sequence"/>
</dbReference>
<dbReference type="Gene3D" id="6.10.140.2220">
    <property type="match status" value="2"/>
</dbReference>
<evidence type="ECO:0000313" key="8">
    <source>
        <dbReference type="Proteomes" id="UP000198287"/>
    </source>
</evidence>
<name>A0A226CXX5_FOLCA</name>
<feature type="compositionally biased region" description="Pro residues" evidence="5">
    <location>
        <begin position="392"/>
        <end position="417"/>
    </location>
</feature>
<feature type="compositionally biased region" description="Polar residues" evidence="5">
    <location>
        <begin position="169"/>
        <end position="181"/>
    </location>
</feature>
<feature type="compositionally biased region" description="Low complexity" evidence="5">
    <location>
        <begin position="265"/>
        <end position="287"/>
    </location>
</feature>
<dbReference type="GO" id="GO:0008270">
    <property type="term" value="F:zinc ion binding"/>
    <property type="evidence" value="ECO:0007669"/>
    <property type="project" value="UniProtKB-KW"/>
</dbReference>
<feature type="domain" description="MYND-type" evidence="6">
    <location>
        <begin position="430"/>
        <end position="466"/>
    </location>
</feature>
<evidence type="ECO:0000256" key="3">
    <source>
        <dbReference type="ARBA" id="ARBA00022833"/>
    </source>
</evidence>
<evidence type="ECO:0000313" key="7">
    <source>
        <dbReference type="EMBL" id="OXA37630.1"/>
    </source>
</evidence>
<sequence length="1193" mass="132895">MNVISVITIFMSYIDVAQDNFCSVAKEMGFLESSKEYNNETRLKMRAKTKSPTVNFSNYSAKVQKPIKVNFKTRWVQTKKMYPQPPPQQQQPPPSQTPGNGLPLPPGVTVRPTGPQQGGNASSNNNGAAGNQKHQPNYHQQHQPRSYFRQQGSNHLNNGGGKGGKGAYRTSSWTGYQNQNHAHVLPSGRGGNNNNVAVSSNPAPHPAATTSSTIIPPSSSSTNPNLGRSFSMSSFHPPLCAYTPSPGVIVGAWANGPPSNLGVSPPLGGFQHGPHQQGQPSSSSFGHHFGGFNSQFPFYFNNTTVHQQRVGGILQAHGTCVPPSSGANGGPSHSKMGPTIPAQPNSISDPGGKAASSGSGSSSTSANSSSIEAQTGNNSSEAGETVVSDTSHPPPDGSPPMSTPDPIPPPSSPPPVYRMPKKLSITHNLCRICCGPNGRLCLGCRHVAYCSERCQRQDWPTHISDCNPAVLLNKKIALEYLLREGVCQGKQNRYPAGREGTNEGIIGDVKRHKKPILIPTPCPPETESKKLEFRRKIAQKSKSVPNIGEKMDDVASCESSPHTPHADDQIHDTYLDDTYSSDSDLDGSTPNITDSSCDDGEGDARQEKWNGKMLTAKNLEPCDMVASLSPVMITCCNTMLTPNPPDSVTCLNCTRWYQASLGYRCSTCRWPVCSFECEKSYLHAFFECKVFAATQRFPPALKDHTQFFNDAVLMIRCLLLKTVNPPKYLELYELLDICDKYEKKPEFVAEDLRIVKFLRDECNIESFTDDFKGEAELMRFINVVDVCSIVVNDRIFIQIHDQGKSYYAAKYVFPVKLFVTQECVPNCKWSIKHSSKFEDCALRIHAAVPLPAQNYVTTCFTDKHVIGSWFQSELLNSSKFNVRCDCRRCRDPSECGSYFSAVRCECNKTKDVLPKPDGYLLPRDPLNPDTAWICQSPECGLVIDGGQIRDKTVKLHEEIHRMNEDFYALHQFKWKLEQTELHPNHFLILKISVLCVMLFWGSVRGLPFFSSRYDFFIATVHLANDALRIYDHVSPGMSIHRARILFQFQVAQAYKSLRDVRRYMEWKEREGTRQGRHKQSPTPGCPVNFWSLIGVQQEANAILKTEPYGTMEYEMGVILQEIIEDQYDLLATSLKDVNLEMAAVYNLHRIYTRFSNQYYYPSVPVYEDKDIQEFLVMIGPCARHLVEKINFPF</sequence>
<dbReference type="PANTHER" id="PTHR46455">
    <property type="entry name" value="SET AND MYND DOMAIN CONTAINING, ARTHROPOD-SPECIFIC, MEMBER 4, ISOFORM A"/>
    <property type="match status" value="1"/>
</dbReference>
<evidence type="ECO:0000256" key="5">
    <source>
        <dbReference type="SAM" id="MobiDB-lite"/>
    </source>
</evidence>
<feature type="region of interest" description="Disordered" evidence="5">
    <location>
        <begin position="316"/>
        <end position="419"/>
    </location>
</feature>
<organism evidence="7 8">
    <name type="scientific">Folsomia candida</name>
    <name type="common">Springtail</name>
    <dbReference type="NCBI Taxonomy" id="158441"/>
    <lineage>
        <taxon>Eukaryota</taxon>
        <taxon>Metazoa</taxon>
        <taxon>Ecdysozoa</taxon>
        <taxon>Arthropoda</taxon>
        <taxon>Hexapoda</taxon>
        <taxon>Collembola</taxon>
        <taxon>Entomobryomorpha</taxon>
        <taxon>Isotomoidea</taxon>
        <taxon>Isotomidae</taxon>
        <taxon>Proisotominae</taxon>
        <taxon>Folsomia</taxon>
    </lineage>
</organism>
<evidence type="ECO:0000256" key="1">
    <source>
        <dbReference type="ARBA" id="ARBA00022723"/>
    </source>
</evidence>
<keyword evidence="8" id="KW-1185">Reference proteome</keyword>
<feature type="compositionally biased region" description="Polar residues" evidence="5">
    <location>
        <begin position="133"/>
        <end position="157"/>
    </location>
</feature>
<keyword evidence="1" id="KW-0479">Metal-binding</keyword>
<feature type="compositionally biased region" description="Low complexity" evidence="5">
    <location>
        <begin position="348"/>
        <end position="373"/>
    </location>
</feature>
<protein>
    <submittedName>
        <fullName evidence="7">Protein msta, isoform A</fullName>
    </submittedName>
</protein>
<feature type="compositionally biased region" description="Low complexity" evidence="5">
    <location>
        <begin position="118"/>
        <end position="132"/>
    </location>
</feature>
<feature type="region of interest" description="Disordered" evidence="5">
    <location>
        <begin position="81"/>
        <end position="225"/>
    </location>
</feature>
<gene>
    <name evidence="7" type="ORF">Fcan01_27604</name>
</gene>
<proteinExistence type="predicted"/>
<dbReference type="InterPro" id="IPR053010">
    <property type="entry name" value="SET_SmydA-8"/>
</dbReference>
<dbReference type="PROSITE" id="PS50865">
    <property type="entry name" value="ZF_MYND_2"/>
    <property type="match status" value="1"/>
</dbReference>
<feature type="compositionally biased region" description="Pro residues" evidence="5">
    <location>
        <begin position="83"/>
        <end position="96"/>
    </location>
</feature>
<dbReference type="Gene3D" id="1.10.220.160">
    <property type="match status" value="1"/>
</dbReference>
<feature type="region of interest" description="Disordered" evidence="5">
    <location>
        <begin position="263"/>
        <end position="287"/>
    </location>
</feature>
<dbReference type="OrthoDB" id="5945798at2759"/>